<dbReference type="KEGG" id="pacs:FAZ98_09585"/>
<sequence length="294" mass="29178">MNRNLSQCGIAAGVCAFACAFASGASAAESIAASPPAAAQVLQPVPAFLSGAGQQEQRIHCEAVGDDVLAHQSGKYAGSEMISGFVLNLLSQWQLPNGATAVAQGALSVAQNAANQMSAQVKTYAQVIDPTQGTNAGGTTTQTSGANPSATATGGQSVSVNGVSQITQVAGNGNAGSNAATIAWDNNAQPVASVPGAGANQSSASASNASGNIKAGISFGSNGVNVTLQTPAGIATQNIVPGTAQQAGAIAQLLQVAGNNQQVANQLQLSLQTQQMTSQMIRQTGVLQALRNLH</sequence>
<accession>A0A7Z2JFH5</accession>
<protein>
    <submittedName>
        <fullName evidence="3">Peptidase C39</fullName>
    </submittedName>
</protein>
<proteinExistence type="predicted"/>
<dbReference type="OrthoDB" id="8971138at2"/>
<keyword evidence="4" id="KW-1185">Reference proteome</keyword>
<gene>
    <name evidence="3" type="ORF">FAZ98_09585</name>
</gene>
<feature type="compositionally biased region" description="Low complexity" evidence="1">
    <location>
        <begin position="132"/>
        <end position="147"/>
    </location>
</feature>
<reference evidence="3 4" key="1">
    <citation type="submission" date="2019-12" db="EMBL/GenBank/DDBJ databases">
        <title>Paraburkholderia acidiphila 7Q-K02 sp. nov and Paraburkholderia acidisoli DHF22 sp. nov., two strains isolated from forest soil.</title>
        <authorList>
            <person name="Gao Z."/>
            <person name="Qiu L."/>
        </authorList>
    </citation>
    <scope>NUCLEOTIDE SEQUENCE [LARGE SCALE GENOMIC DNA]</scope>
    <source>
        <strain evidence="3 4">DHF22</strain>
    </source>
</reference>
<evidence type="ECO:0000313" key="4">
    <source>
        <dbReference type="Proteomes" id="UP000433577"/>
    </source>
</evidence>
<name>A0A7Z2JFH5_9BURK</name>
<feature type="region of interest" description="Disordered" evidence="1">
    <location>
        <begin position="132"/>
        <end position="157"/>
    </location>
</feature>
<feature type="signal peptide" evidence="2">
    <location>
        <begin position="1"/>
        <end position="27"/>
    </location>
</feature>
<evidence type="ECO:0000313" key="3">
    <source>
        <dbReference type="EMBL" id="QGZ61958.1"/>
    </source>
</evidence>
<evidence type="ECO:0000256" key="1">
    <source>
        <dbReference type="SAM" id="MobiDB-lite"/>
    </source>
</evidence>
<keyword evidence="2" id="KW-0732">Signal</keyword>
<dbReference type="AlphaFoldDB" id="A0A7Z2JFH5"/>
<dbReference type="Proteomes" id="UP000433577">
    <property type="component" value="Chromosome 1"/>
</dbReference>
<feature type="compositionally biased region" description="Polar residues" evidence="1">
    <location>
        <begin position="148"/>
        <end position="157"/>
    </location>
</feature>
<evidence type="ECO:0000256" key="2">
    <source>
        <dbReference type="SAM" id="SignalP"/>
    </source>
</evidence>
<organism evidence="3 4">
    <name type="scientific">Paraburkholderia acidisoli</name>
    <dbReference type="NCBI Taxonomy" id="2571748"/>
    <lineage>
        <taxon>Bacteria</taxon>
        <taxon>Pseudomonadati</taxon>
        <taxon>Pseudomonadota</taxon>
        <taxon>Betaproteobacteria</taxon>
        <taxon>Burkholderiales</taxon>
        <taxon>Burkholderiaceae</taxon>
        <taxon>Paraburkholderia</taxon>
    </lineage>
</organism>
<dbReference type="RefSeq" id="WP_158950974.1">
    <property type="nucleotide sequence ID" value="NZ_CP046913.1"/>
</dbReference>
<dbReference type="EMBL" id="CP046913">
    <property type="protein sequence ID" value="QGZ61958.1"/>
    <property type="molecule type" value="Genomic_DNA"/>
</dbReference>
<feature type="chain" id="PRO_5031275596" evidence="2">
    <location>
        <begin position="28"/>
        <end position="294"/>
    </location>
</feature>